<feature type="compositionally biased region" description="Polar residues" evidence="7">
    <location>
        <begin position="145"/>
        <end position="164"/>
    </location>
</feature>
<evidence type="ECO:0000256" key="4">
    <source>
        <dbReference type="ARBA" id="ARBA00023163"/>
    </source>
</evidence>
<proteinExistence type="inferred from homology"/>
<feature type="compositionally biased region" description="Basic and acidic residues" evidence="7">
    <location>
        <begin position="1252"/>
        <end position="1271"/>
    </location>
</feature>
<evidence type="ECO:0000313" key="9">
    <source>
        <dbReference type="EMBL" id="ERN06046.1"/>
    </source>
</evidence>
<dbReference type="GO" id="GO:0035267">
    <property type="term" value="C:NuA4 histone acetyltransferase complex"/>
    <property type="evidence" value="ECO:0007669"/>
    <property type="project" value="InterPro"/>
</dbReference>
<accession>W1PEI2</accession>
<dbReference type="Gene3D" id="2.30.30.140">
    <property type="match status" value="1"/>
</dbReference>
<feature type="compositionally biased region" description="Polar residues" evidence="7">
    <location>
        <begin position="668"/>
        <end position="679"/>
    </location>
</feature>
<feature type="region of interest" description="Disordered" evidence="7">
    <location>
        <begin position="1245"/>
        <end position="1273"/>
    </location>
</feature>
<dbReference type="Proteomes" id="UP000017836">
    <property type="component" value="Unassembled WGS sequence"/>
</dbReference>
<comment type="similarity">
    <text evidence="2 6">Belongs to the enhancer of polycomb family.</text>
</comment>
<feature type="compositionally biased region" description="Basic and acidic residues" evidence="7">
    <location>
        <begin position="1772"/>
        <end position="1783"/>
    </location>
</feature>
<dbReference type="GO" id="GO:0005634">
    <property type="term" value="C:nucleus"/>
    <property type="evidence" value="ECO:0007669"/>
    <property type="project" value="UniProtKB-SubCell"/>
</dbReference>
<evidence type="ECO:0000259" key="8">
    <source>
        <dbReference type="SMART" id="SM00333"/>
    </source>
</evidence>
<feature type="region of interest" description="Disordered" evidence="7">
    <location>
        <begin position="642"/>
        <end position="679"/>
    </location>
</feature>
<dbReference type="PANTHER" id="PTHR14898">
    <property type="entry name" value="ENHANCER OF POLYCOMB"/>
    <property type="match status" value="1"/>
</dbReference>
<dbReference type="Pfam" id="PF10513">
    <property type="entry name" value="EPL1"/>
    <property type="match status" value="1"/>
</dbReference>
<dbReference type="CDD" id="cd20404">
    <property type="entry name" value="Tudor_Agenet_AtEML-like"/>
    <property type="match status" value="1"/>
</dbReference>
<dbReference type="GO" id="GO:0006357">
    <property type="term" value="P:regulation of transcription by RNA polymerase II"/>
    <property type="evidence" value="ECO:0000318"/>
    <property type="project" value="GO_Central"/>
</dbReference>
<keyword evidence="10" id="KW-1185">Reference proteome</keyword>
<organism evidence="9 10">
    <name type="scientific">Amborella trichopoda</name>
    <dbReference type="NCBI Taxonomy" id="13333"/>
    <lineage>
        <taxon>Eukaryota</taxon>
        <taxon>Viridiplantae</taxon>
        <taxon>Streptophyta</taxon>
        <taxon>Embryophyta</taxon>
        <taxon>Tracheophyta</taxon>
        <taxon>Spermatophyta</taxon>
        <taxon>Magnoliopsida</taxon>
        <taxon>Amborellales</taxon>
        <taxon>Amborellaceae</taxon>
        <taxon>Amborella</taxon>
    </lineage>
</organism>
<dbReference type="SMART" id="SM00333">
    <property type="entry name" value="TUDOR"/>
    <property type="match status" value="1"/>
</dbReference>
<feature type="compositionally biased region" description="Polar residues" evidence="7">
    <location>
        <begin position="186"/>
        <end position="199"/>
    </location>
</feature>
<sequence length="1806" mass="202796">MENNVEFIGSDKSFMSSKSVDVESLYIEKPGVSGGELGFDTHGSSEKKPLKRSRTSSRKAMHGSGKLKTKHDGPGSGKLKPKQPKRDDGPGSGKLKKRRGRKEVSLNSLEPLPKKRKRVVNNNGSDSGPISEKDKNLIFGRGRKTTNSSHIPNLVNRNSDVQNQKTKKNSDTGLVQNVGKKKVHLSNVSESFGENSSLKAQVGSKRKSRTTRWSETSKRVSASPADNKHGGAEALGVEEKAEELGVEEKFEELGVEEKAEELGVEEKLGLVPSIVRRKRRFRRNKQSAKDKLDEPINNILASPTDNKHGEETDRLLLKTNLGLGSSIARKKGSFRRNKENDTHKLDRRTKSKGINTSSTIENPNRNNIKRRRRTGVNLAHVAVLAENSLHRSPNSIASDSGSGGGKLEIPLGDEQENLEQNAARMLSSRFNPSFGGISGKSTGSRPESTSGSSLKALPHSSPKSLEARALVGGKILGEDRKGRVLRPRKHEHKGVNRKRRRFVEVKIHDSDALWAVNRRINVYWPLDKMWYRGIIKNYDPETKLHNIHYDDRDEEWLSLESETFKILVWPGEASNRFGFSNERSRSKESNTHENGYKNSNERSRSKDSNTYENGDENSGKNMDSFMESEPIISWLARSLKKANSSPNNSEMKKLSGISQDKPLFVGPKSSSFQSDTGLSRSSPRYVYVRKRFHKRERGRNKSLEESLSCKSTRVSVSFLDSVADQLRSSVSILDSVADRLRSSVMDDACACVGIDQESKALLLYNILDQAMFLLVLPQIWKFYVRTVDESFWVYHTLMLLHYGTLVALWPKVQLEMLIVDSLVGLRLLQYEGCLIQAVNCLCLILSFFCQSDGMQVSSKMSRIQSPVTSIRFKLSYSQGVGRHLVLVFYNFLELRSSKWRNLDGLLRDFSPVTRTLPLADCMNVISSTLKNFESLREESLKELMYQDTIKAPVNVNGISTSGISDGDHGSIPLCYHSFATMPTSFFGLHMKLSIGNPTASTNFQSFAPASALKNALHPEIITSDVAMVSSPVEDSLVHVREAMQKNLLEQASAVPYEQENVEAHVYSNENGVIKSPHQFSKDKLNVNNRPVGSLSLGKANGDDSHLHGSEIRFQGYQESSASVSEVVSSPNESEAGCISHDVSDQSLSPLHQVTNLSFDGVSQTAGGSNYLSSWDSEKLGSCRQNPTGPRSIWPRNRFGSVSSSFSYRSKLWQDGVSRKPRSQLSGPLRCKDNNVDLKPAQYHRRGRPYKQTKIDKPKRIVQDSGRPRRGPESLSCDANVLVTTSDRGWRECGAQVVLESLDRNDWRLVVKLSGSTKYSLKALNPMPLGTTNRFTHAMMWRGGNDWSLEFVDRAQWVVFKEMYDECCNLNSRARLVKNIPIPGVRRIEVPDSDGAGVPFIRTSKYIKQVGTEVDMALVPSRVVYDMDGHDEEWLEHNELDITEEMFERAMDKFEKVAYAQQHDDFTVDEVGRFTAGIGPMEVMKAIYEYWQQKRLKLGMPLIRQFQPPLWERYQRQMKEWESRVNHIHNASNGSKEKATLLERPPMFAFCLRPRGLEVPNKGSKQRSQRKLSAGASSFIQREHDSCQVSGRKLNGFLGVEEKSLNTIQSIELSEEAAFRGVRPRISILQKEGPKLQRSDSSQSKRGWSIQRPTRNGVLRVWGTNSPKWSNNKECQSDGMMGSYREKAERPYRDRAEHLNGANFESQFRVRDAASSAQHASNLAKLKRIKAEKLFQKADLALHKAFVALLIADAIQKAEKERDVEVTTSQSENEERPNGHELSMEKGVNGLLVDDVANRLALVPFSQ</sequence>
<gene>
    <name evidence="9" type="ORF">AMTR_s00142p00066900</name>
</gene>
<dbReference type="InterPro" id="IPR019542">
    <property type="entry name" value="Enhancer_polycomb-like_N"/>
</dbReference>
<dbReference type="EMBL" id="KI393933">
    <property type="protein sequence ID" value="ERN06046.1"/>
    <property type="molecule type" value="Genomic_DNA"/>
</dbReference>
<evidence type="ECO:0000256" key="5">
    <source>
        <dbReference type="ARBA" id="ARBA00023242"/>
    </source>
</evidence>
<dbReference type="OMA" id="DSFNGRH"/>
<feature type="compositionally biased region" description="Basic residues" evidence="7">
    <location>
        <begin position="49"/>
        <end position="69"/>
    </location>
</feature>
<dbReference type="eggNOG" id="ENOG502QQH9">
    <property type="taxonomic scope" value="Eukaryota"/>
</dbReference>
<evidence type="ECO:0000256" key="1">
    <source>
        <dbReference type="ARBA" id="ARBA00004123"/>
    </source>
</evidence>
<feature type="compositionally biased region" description="Polar residues" evidence="7">
    <location>
        <begin position="352"/>
        <end position="361"/>
    </location>
</feature>
<feature type="region of interest" description="Disordered" evidence="7">
    <location>
        <begin position="578"/>
        <end position="624"/>
    </location>
</feature>
<feature type="region of interest" description="Disordered" evidence="7">
    <location>
        <begin position="31"/>
        <end position="230"/>
    </location>
</feature>
<keyword evidence="4 6" id="KW-0804">Transcription</keyword>
<evidence type="ECO:0000256" key="3">
    <source>
        <dbReference type="ARBA" id="ARBA00023015"/>
    </source>
</evidence>
<dbReference type="Gramene" id="ERN06046">
    <property type="protein sequence ID" value="ERN06046"/>
    <property type="gene ID" value="AMTR_s00142p00066900"/>
</dbReference>
<evidence type="ECO:0000313" key="10">
    <source>
        <dbReference type="Proteomes" id="UP000017836"/>
    </source>
</evidence>
<feature type="compositionally biased region" description="Polar residues" evidence="7">
    <location>
        <begin position="1638"/>
        <end position="1649"/>
    </location>
</feature>
<feature type="region of interest" description="Disordered" evidence="7">
    <location>
        <begin position="1629"/>
        <end position="1649"/>
    </location>
</feature>
<protein>
    <recommendedName>
        <fullName evidence="6">Enhancer of polycomb-like protein</fullName>
    </recommendedName>
</protein>
<feature type="region of interest" description="Disordered" evidence="7">
    <location>
        <begin position="429"/>
        <end position="463"/>
    </location>
</feature>
<feature type="compositionally biased region" description="Basic and acidic residues" evidence="7">
    <location>
        <begin position="582"/>
        <end position="609"/>
    </location>
</feature>
<evidence type="ECO:0000256" key="6">
    <source>
        <dbReference type="RuleBase" id="RU361124"/>
    </source>
</evidence>
<comment type="subcellular location">
    <subcellularLocation>
        <location evidence="1 6">Nucleus</location>
    </subcellularLocation>
</comment>
<dbReference type="STRING" id="13333.W1PEI2"/>
<feature type="compositionally biased region" description="Polar residues" evidence="7">
    <location>
        <begin position="439"/>
        <end position="453"/>
    </location>
</feature>
<feature type="region of interest" description="Disordered" evidence="7">
    <location>
        <begin position="327"/>
        <end position="373"/>
    </location>
</feature>
<keyword evidence="5 6" id="KW-0539">Nucleus</keyword>
<dbReference type="GO" id="GO:0032777">
    <property type="term" value="C:piccolo histone acetyltransferase complex"/>
    <property type="evidence" value="ECO:0000318"/>
    <property type="project" value="GO_Central"/>
</dbReference>
<dbReference type="InterPro" id="IPR024943">
    <property type="entry name" value="Enhancer_polycomb"/>
</dbReference>
<dbReference type="InterPro" id="IPR002999">
    <property type="entry name" value="Tudor"/>
</dbReference>
<evidence type="ECO:0000256" key="2">
    <source>
        <dbReference type="ARBA" id="ARBA00008035"/>
    </source>
</evidence>
<evidence type="ECO:0000256" key="7">
    <source>
        <dbReference type="SAM" id="MobiDB-lite"/>
    </source>
</evidence>
<name>W1PEI2_AMBTC</name>
<feature type="region of interest" description="Disordered" evidence="7">
    <location>
        <begin position="1761"/>
        <end position="1784"/>
    </location>
</feature>
<reference evidence="10" key="1">
    <citation type="journal article" date="2013" name="Science">
        <title>The Amborella genome and the evolution of flowering plants.</title>
        <authorList>
            <consortium name="Amborella Genome Project"/>
        </authorList>
    </citation>
    <scope>NUCLEOTIDE SEQUENCE [LARGE SCALE GENOMIC DNA]</scope>
</reference>
<feature type="domain" description="Tudor" evidence="8">
    <location>
        <begin position="512"/>
        <end position="570"/>
    </location>
</feature>
<dbReference type="HOGENOM" id="CLU_002432_1_1_1"/>
<keyword evidence="3 6" id="KW-0805">Transcription regulation</keyword>